<feature type="domain" description="PPM-type phosphatase" evidence="5">
    <location>
        <begin position="54"/>
        <end position="419"/>
    </location>
</feature>
<comment type="caution">
    <text evidence="6">The sequence shown here is derived from an EMBL/GenBank/DDBJ whole genome shotgun (WGS) entry which is preliminary data.</text>
</comment>
<reference evidence="6 7" key="1">
    <citation type="journal article" date="2017" name="Mol. Ecol.">
        <title>Comparative and population genomic landscape of Phellinus noxius: A hypervariable fungus causing root rot in trees.</title>
        <authorList>
            <person name="Chung C.L."/>
            <person name="Lee T.J."/>
            <person name="Akiba M."/>
            <person name="Lee H.H."/>
            <person name="Kuo T.H."/>
            <person name="Liu D."/>
            <person name="Ke H.M."/>
            <person name="Yokoi T."/>
            <person name="Roa M.B."/>
            <person name="Lu M.J."/>
            <person name="Chang Y.Y."/>
            <person name="Ann P.J."/>
            <person name="Tsai J.N."/>
            <person name="Chen C.Y."/>
            <person name="Tzean S.S."/>
            <person name="Ota Y."/>
            <person name="Hattori T."/>
            <person name="Sahashi N."/>
            <person name="Liou R.F."/>
            <person name="Kikuchi T."/>
            <person name="Tsai I.J."/>
        </authorList>
    </citation>
    <scope>NUCLEOTIDE SEQUENCE [LARGE SCALE GENOMIC DNA]</scope>
    <source>
        <strain evidence="6 7">FFPRI411160</strain>
    </source>
</reference>
<dbReference type="InterPro" id="IPR036457">
    <property type="entry name" value="PPM-type-like_dom_sf"/>
</dbReference>
<dbReference type="CDD" id="cd00143">
    <property type="entry name" value="PP2Cc"/>
    <property type="match status" value="1"/>
</dbReference>
<dbReference type="EMBL" id="NBII01000005">
    <property type="protein sequence ID" value="PAV19025.1"/>
    <property type="molecule type" value="Genomic_DNA"/>
</dbReference>
<dbReference type="InParanoid" id="A0A286UHT5"/>
<keyword evidence="3 4" id="KW-0904">Protein phosphatase</keyword>
<dbReference type="STRING" id="2282107.A0A286UHT5"/>
<dbReference type="OrthoDB" id="420076at2759"/>
<dbReference type="InterPro" id="IPR000222">
    <property type="entry name" value="PP2C_BS"/>
</dbReference>
<protein>
    <submittedName>
        <fullName evidence="6">Serine threonine phosphatase 2C</fullName>
    </submittedName>
</protein>
<evidence type="ECO:0000313" key="6">
    <source>
        <dbReference type="EMBL" id="PAV19025.1"/>
    </source>
</evidence>
<dbReference type="AlphaFoldDB" id="A0A286UHT5"/>
<dbReference type="InterPro" id="IPR001932">
    <property type="entry name" value="PPM-type_phosphatase-like_dom"/>
</dbReference>
<evidence type="ECO:0000313" key="7">
    <source>
        <dbReference type="Proteomes" id="UP000217199"/>
    </source>
</evidence>
<dbReference type="PROSITE" id="PS01032">
    <property type="entry name" value="PPM_1"/>
    <property type="match status" value="1"/>
</dbReference>
<evidence type="ECO:0000256" key="2">
    <source>
        <dbReference type="ARBA" id="ARBA00022801"/>
    </source>
</evidence>
<dbReference type="PANTHER" id="PTHR13832">
    <property type="entry name" value="PROTEIN PHOSPHATASE 2C"/>
    <property type="match status" value="1"/>
</dbReference>
<sequence>MIGEKAQTDMGWKGEGPWTFMRLREPHLTAEFDRQSLPKTCELGVKDRDGRAKKAYSVSLQPSPNPDDLSQDRCIVESWEFPGGGMWTFAGVFDGHAGHDTADHTVKCFPPFLKAQLGTTLSSNSSQTGDTKMISNLISDSIRTFDENLTKDLLDLFPGGEASIDKMSDEEIKAIINDGGRNAAIVSRCMRGTTLLIALIDPHYENLWVASLGDCVAILGNTGRINSELNVNYSVMSETHNGNQAIEADRVRLEHPGEEEAVLRNRVLGAIAVTRAIGDHLFKLPKLYTEKVFMNASSGFRIMTPLGLILPRLKTPPYLSNIPEVKHTALGNKTVASPLELDQRFLILCSDGLVDLYPQYDDWVRTVGTALSQNSDTNIASALLRFVLGGDDEELVSRMLTVEMCERWMDDTTIVILPL</sequence>
<keyword evidence="7" id="KW-1185">Reference proteome</keyword>
<evidence type="ECO:0000256" key="3">
    <source>
        <dbReference type="ARBA" id="ARBA00022912"/>
    </source>
</evidence>
<dbReference type="Pfam" id="PF00481">
    <property type="entry name" value="PP2C"/>
    <property type="match status" value="1"/>
</dbReference>
<keyword evidence="2 4" id="KW-0378">Hydrolase</keyword>
<accession>A0A286UHT5</accession>
<dbReference type="PANTHER" id="PTHR13832:SF792">
    <property type="entry name" value="GM14286P"/>
    <property type="match status" value="1"/>
</dbReference>
<evidence type="ECO:0000259" key="5">
    <source>
        <dbReference type="PROSITE" id="PS51746"/>
    </source>
</evidence>
<dbReference type="InterPro" id="IPR015655">
    <property type="entry name" value="PP2C"/>
</dbReference>
<comment type="similarity">
    <text evidence="4">Belongs to the PP2C family.</text>
</comment>
<gene>
    <name evidence="6" type="ORF">PNOK_0586900</name>
</gene>
<dbReference type="Proteomes" id="UP000217199">
    <property type="component" value="Unassembled WGS sequence"/>
</dbReference>
<dbReference type="SMART" id="SM00332">
    <property type="entry name" value="PP2Cc"/>
    <property type="match status" value="1"/>
</dbReference>
<evidence type="ECO:0000256" key="4">
    <source>
        <dbReference type="RuleBase" id="RU003465"/>
    </source>
</evidence>
<evidence type="ECO:0000256" key="1">
    <source>
        <dbReference type="ARBA" id="ARBA00022723"/>
    </source>
</evidence>
<name>A0A286UHT5_9AGAM</name>
<keyword evidence="1" id="KW-0479">Metal-binding</keyword>
<dbReference type="GO" id="GO:0046872">
    <property type="term" value="F:metal ion binding"/>
    <property type="evidence" value="ECO:0007669"/>
    <property type="project" value="UniProtKB-KW"/>
</dbReference>
<dbReference type="SUPFAM" id="SSF81606">
    <property type="entry name" value="PP2C-like"/>
    <property type="match status" value="1"/>
</dbReference>
<dbReference type="PROSITE" id="PS51746">
    <property type="entry name" value="PPM_2"/>
    <property type="match status" value="1"/>
</dbReference>
<dbReference type="GO" id="GO:0004722">
    <property type="term" value="F:protein serine/threonine phosphatase activity"/>
    <property type="evidence" value="ECO:0007669"/>
    <property type="project" value="InterPro"/>
</dbReference>
<proteinExistence type="inferred from homology"/>
<dbReference type="Gene3D" id="3.60.40.10">
    <property type="entry name" value="PPM-type phosphatase domain"/>
    <property type="match status" value="1"/>
</dbReference>
<organism evidence="6 7">
    <name type="scientific">Pyrrhoderma noxium</name>
    <dbReference type="NCBI Taxonomy" id="2282107"/>
    <lineage>
        <taxon>Eukaryota</taxon>
        <taxon>Fungi</taxon>
        <taxon>Dikarya</taxon>
        <taxon>Basidiomycota</taxon>
        <taxon>Agaricomycotina</taxon>
        <taxon>Agaricomycetes</taxon>
        <taxon>Hymenochaetales</taxon>
        <taxon>Hymenochaetaceae</taxon>
        <taxon>Pyrrhoderma</taxon>
    </lineage>
</organism>